<dbReference type="InterPro" id="IPR008949">
    <property type="entry name" value="Isoprenoid_synthase_dom_sf"/>
</dbReference>
<evidence type="ECO:0000256" key="3">
    <source>
        <dbReference type="ARBA" id="ARBA00022842"/>
    </source>
</evidence>
<accession>A0AAQ3QCZ6</accession>
<dbReference type="GO" id="GO:0016114">
    <property type="term" value="P:terpenoid biosynthetic process"/>
    <property type="evidence" value="ECO:0007669"/>
    <property type="project" value="InterPro"/>
</dbReference>
<evidence type="ECO:0000313" key="6">
    <source>
        <dbReference type="Proteomes" id="UP001327560"/>
    </source>
</evidence>
<dbReference type="GO" id="GO:0000287">
    <property type="term" value="F:magnesium ion binding"/>
    <property type="evidence" value="ECO:0007669"/>
    <property type="project" value="InterPro"/>
</dbReference>
<evidence type="ECO:0000256" key="1">
    <source>
        <dbReference type="ARBA" id="ARBA00001946"/>
    </source>
</evidence>
<gene>
    <name evidence="5" type="ORF">Cni_G13309</name>
</gene>
<dbReference type="GO" id="GO:0010333">
    <property type="term" value="F:terpene synthase activity"/>
    <property type="evidence" value="ECO:0007669"/>
    <property type="project" value="InterPro"/>
</dbReference>
<name>A0AAQ3QCZ6_9LILI</name>
<keyword evidence="2" id="KW-0479">Metal-binding</keyword>
<evidence type="ECO:0000259" key="4">
    <source>
        <dbReference type="Pfam" id="PF03936"/>
    </source>
</evidence>
<dbReference type="Gene3D" id="1.10.600.10">
    <property type="entry name" value="Farnesyl Diphosphate Synthase"/>
    <property type="match status" value="1"/>
</dbReference>
<organism evidence="5 6">
    <name type="scientific">Canna indica</name>
    <name type="common">Indian-shot</name>
    <dbReference type="NCBI Taxonomy" id="4628"/>
    <lineage>
        <taxon>Eukaryota</taxon>
        <taxon>Viridiplantae</taxon>
        <taxon>Streptophyta</taxon>
        <taxon>Embryophyta</taxon>
        <taxon>Tracheophyta</taxon>
        <taxon>Spermatophyta</taxon>
        <taxon>Magnoliopsida</taxon>
        <taxon>Liliopsida</taxon>
        <taxon>Zingiberales</taxon>
        <taxon>Cannaceae</taxon>
        <taxon>Canna</taxon>
    </lineage>
</organism>
<evidence type="ECO:0000313" key="5">
    <source>
        <dbReference type="EMBL" id="WOL04588.1"/>
    </source>
</evidence>
<dbReference type="Pfam" id="PF03936">
    <property type="entry name" value="Terpene_synth_C"/>
    <property type="match status" value="1"/>
</dbReference>
<comment type="cofactor">
    <cofactor evidence="1">
        <name>Mg(2+)</name>
        <dbReference type="ChEBI" id="CHEBI:18420"/>
    </cofactor>
</comment>
<feature type="domain" description="Terpene synthase metal-binding" evidence="4">
    <location>
        <begin position="76"/>
        <end position="124"/>
    </location>
</feature>
<proteinExistence type="predicted"/>
<protein>
    <recommendedName>
        <fullName evidence="4">Terpene synthase metal-binding domain-containing protein</fullName>
    </recommendedName>
</protein>
<keyword evidence="6" id="KW-1185">Reference proteome</keyword>
<evidence type="ECO:0000256" key="2">
    <source>
        <dbReference type="ARBA" id="ARBA00022723"/>
    </source>
</evidence>
<dbReference type="SUPFAM" id="SSF48576">
    <property type="entry name" value="Terpenoid synthases"/>
    <property type="match status" value="1"/>
</dbReference>
<sequence>MAATPPLTLKHSYRCVSSLQQFYRGGPFAVSNDGALLACARGKETNIVISSDASVLATFGGESEAATAFTFIPDSSVGSAYEAEHWSFRDIQTKANCFITMIDDVYDVHGTLDEIELFTDAIDR</sequence>
<reference evidence="5 6" key="1">
    <citation type="submission" date="2023-10" db="EMBL/GenBank/DDBJ databases">
        <title>Chromosome-scale genome assembly provides insights into flower coloration mechanisms of Canna indica.</title>
        <authorList>
            <person name="Li C."/>
        </authorList>
    </citation>
    <scope>NUCLEOTIDE SEQUENCE [LARGE SCALE GENOMIC DNA]</scope>
    <source>
        <tissue evidence="5">Flower</tissue>
    </source>
</reference>
<dbReference type="Proteomes" id="UP001327560">
    <property type="component" value="Chromosome 4"/>
</dbReference>
<dbReference type="AlphaFoldDB" id="A0AAQ3QCZ6"/>
<dbReference type="EMBL" id="CP136893">
    <property type="protein sequence ID" value="WOL04588.1"/>
    <property type="molecule type" value="Genomic_DNA"/>
</dbReference>
<dbReference type="InterPro" id="IPR005630">
    <property type="entry name" value="Terpene_synthase_metal-bd"/>
</dbReference>
<dbReference type="PANTHER" id="PTHR31225:SF252">
    <property type="entry name" value="TERPENE SYNTHASE 12-RELATED"/>
    <property type="match status" value="1"/>
</dbReference>
<dbReference type="PANTHER" id="PTHR31225">
    <property type="entry name" value="OS04G0344100 PROTEIN-RELATED"/>
    <property type="match status" value="1"/>
</dbReference>
<dbReference type="InterPro" id="IPR050148">
    <property type="entry name" value="Terpene_synthase-like"/>
</dbReference>
<keyword evidence="3" id="KW-0460">Magnesium</keyword>